<dbReference type="Gene3D" id="3.30.980.10">
    <property type="entry name" value="Threonyl-trna Synthetase, Chain A, domain 2"/>
    <property type="match status" value="1"/>
</dbReference>
<dbReference type="PRINTS" id="PR01047">
    <property type="entry name" value="TRNASYNTHTHR"/>
</dbReference>
<comment type="subcellular location">
    <subcellularLocation>
        <location evidence="1">Mitochondrion matrix</location>
    </subcellularLocation>
</comment>
<dbReference type="InterPro" id="IPR047246">
    <property type="entry name" value="ThrRS_anticodon"/>
</dbReference>
<evidence type="ECO:0000256" key="8">
    <source>
        <dbReference type="ARBA" id="ARBA00022840"/>
    </source>
</evidence>
<dbReference type="FunFam" id="3.30.980.10:FF:000005">
    <property type="entry name" value="Threonyl-tRNA synthetase, mitochondrial"/>
    <property type="match status" value="1"/>
</dbReference>
<feature type="domain" description="Aminoacyl-transfer RNA synthetases class-II family profile" evidence="15">
    <location>
        <begin position="356"/>
        <end position="629"/>
    </location>
</feature>
<dbReference type="FunFam" id="3.30.930.10:FF:000039">
    <property type="entry name" value="Threonyl-tRNA synthetase, mitochondrial"/>
    <property type="match status" value="1"/>
</dbReference>
<dbReference type="GO" id="GO:0005759">
    <property type="term" value="C:mitochondrial matrix"/>
    <property type="evidence" value="ECO:0007669"/>
    <property type="project" value="UniProtKB-SubCell"/>
</dbReference>
<dbReference type="InterPro" id="IPR006195">
    <property type="entry name" value="aa-tRNA-synth_II"/>
</dbReference>
<sequence length="732" mass="84324">MKRLCVSTRILGQSRFPTLFNTRANLTIRRVYSQSIYAANSKQRIELWNKEFQQQHKDVEVGTEYAETPISFTINDGDVVVTAPYKLTFPVTVRDLLKKLSKLLPCDADDVLICRLQNKGPLLELSHKISSASDVNDLHFYTFSSKEGREVFWHSSSHILGSALEQVFDDVKLCDGPALQTNSEKDLNGGFFYECKLPPTITINQDHYQQLEKKMKQIIQEAHNFEKLVVDKEFAKELFRYNPFKLEILDRITDSHVTLYRSGDLIDLCRGPHLYNTKLIKAVQIFKHSGTNQHGQLLQRAYGISYPNQKSLLSYQERSAAAAKRDHRVIGRQQDLLMFHEMSPGTAFFLPNGTIIFENLINFIRTEYRKRGYNEVISPQLYDKKLWVTSGHWENYKEDMFVIADHPDGSGCSDSNFTQALKPMNCPGHCLMFLNKSWSFRDLPVRYADFSPLHRNEVKGALSGLTRVRRFHQDDAHIFCTRDQVSEEIRSCIDFIKFVYEKVFDFQLEFKLSTRPFEKFVGEIELWNQAENSLKECLDFYCGPKGYTINEGDGAFYGPKIDVVVKDCLDRSHQLATVQLDFQLPQRFNLKYQTSSEGIDTPVMIHRAVLGSVERFIAILTEHCGGRWPLWLSPRQVMVCCVSEAFSEYAKQVASALNQMGRYHVNVDHSDRTLKKKIREAQEAQYNYIIVVGKGEQDSNTVNVRSRDGSVVGTMSLEEFEERLKSECSSFK</sequence>
<dbReference type="NCBIfam" id="TIGR00418">
    <property type="entry name" value="thrS"/>
    <property type="match status" value="1"/>
</dbReference>
<dbReference type="CDD" id="cd00860">
    <property type="entry name" value="ThrRS_anticodon"/>
    <property type="match status" value="1"/>
</dbReference>
<evidence type="ECO:0000256" key="7">
    <source>
        <dbReference type="ARBA" id="ARBA00022833"/>
    </source>
</evidence>
<dbReference type="EC" id="6.1.1.3" evidence="3"/>
<dbReference type="SUPFAM" id="SSF55186">
    <property type="entry name" value="ThrRS/AlaRS common domain"/>
    <property type="match status" value="1"/>
</dbReference>
<keyword evidence="12" id="KW-0030">Aminoacyl-tRNA synthetase</keyword>
<dbReference type="Pfam" id="PF07973">
    <property type="entry name" value="tRNA_SAD"/>
    <property type="match status" value="1"/>
</dbReference>
<dbReference type="InterPro" id="IPR036621">
    <property type="entry name" value="Anticodon-bd_dom_sf"/>
</dbReference>
<evidence type="ECO:0000256" key="3">
    <source>
        <dbReference type="ARBA" id="ARBA00013163"/>
    </source>
</evidence>
<reference evidence="16 17" key="1">
    <citation type="submission" date="2024-03" db="EMBL/GenBank/DDBJ databases">
        <title>The Acrasis kona genome and developmental transcriptomes reveal deep origins of eukaryotic multicellular pathways.</title>
        <authorList>
            <person name="Sheikh S."/>
            <person name="Fu C.-J."/>
            <person name="Brown M.W."/>
            <person name="Baldauf S.L."/>
        </authorList>
    </citation>
    <scope>NUCLEOTIDE SEQUENCE [LARGE SCALE GENOMIC DNA]</scope>
    <source>
        <strain evidence="16 17">ATCC MYA-3509</strain>
    </source>
</reference>
<keyword evidence="4" id="KW-0436">Ligase</keyword>
<dbReference type="Pfam" id="PF00587">
    <property type="entry name" value="tRNA-synt_2b"/>
    <property type="match status" value="1"/>
</dbReference>
<keyword evidence="17" id="KW-1185">Reference proteome</keyword>
<evidence type="ECO:0000256" key="12">
    <source>
        <dbReference type="ARBA" id="ARBA00023146"/>
    </source>
</evidence>
<dbReference type="PROSITE" id="PS50862">
    <property type="entry name" value="AA_TRNA_LIGASE_II"/>
    <property type="match status" value="1"/>
</dbReference>
<dbReference type="Pfam" id="PF03129">
    <property type="entry name" value="HGTP_anticodon"/>
    <property type="match status" value="1"/>
</dbReference>
<name>A0AAW2YS34_9EUKA</name>
<evidence type="ECO:0000256" key="5">
    <source>
        <dbReference type="ARBA" id="ARBA00022723"/>
    </source>
</evidence>
<protein>
    <recommendedName>
        <fullName evidence="3">threonine--tRNA ligase</fullName>
        <ecNumber evidence="3">6.1.1.3</ecNumber>
    </recommendedName>
    <alternativeName>
        <fullName evidence="13">Threonyl-tRNA synthetase</fullName>
    </alternativeName>
</protein>
<dbReference type="Proteomes" id="UP001431209">
    <property type="component" value="Unassembled WGS sequence"/>
</dbReference>
<dbReference type="InterPro" id="IPR004154">
    <property type="entry name" value="Anticodon-bd"/>
</dbReference>
<dbReference type="GO" id="GO:0006435">
    <property type="term" value="P:threonyl-tRNA aminoacylation"/>
    <property type="evidence" value="ECO:0007669"/>
    <property type="project" value="InterPro"/>
</dbReference>
<dbReference type="InterPro" id="IPR012947">
    <property type="entry name" value="tRNA_SAD"/>
</dbReference>
<evidence type="ECO:0000259" key="15">
    <source>
        <dbReference type="PROSITE" id="PS50862"/>
    </source>
</evidence>
<keyword evidence="9" id="KW-0648">Protein biosynthesis</keyword>
<dbReference type="InterPro" id="IPR002320">
    <property type="entry name" value="Thr-tRNA-ligase_IIa"/>
</dbReference>
<gene>
    <name evidence="16" type="ORF">AKO1_007483</name>
</gene>
<evidence type="ECO:0000256" key="9">
    <source>
        <dbReference type="ARBA" id="ARBA00022917"/>
    </source>
</evidence>
<dbReference type="PANTHER" id="PTHR11451:SF44">
    <property type="entry name" value="THREONINE--TRNA LIGASE, CHLOROPLASTIC_MITOCHONDRIAL 2"/>
    <property type="match status" value="1"/>
</dbReference>
<dbReference type="InterPro" id="IPR018163">
    <property type="entry name" value="Thr/Ala-tRNA-synth_IIc_edit"/>
</dbReference>
<evidence type="ECO:0000256" key="14">
    <source>
        <dbReference type="ARBA" id="ARBA00049515"/>
    </source>
</evidence>
<dbReference type="InterPro" id="IPR033728">
    <property type="entry name" value="ThrRS_core"/>
</dbReference>
<evidence type="ECO:0000256" key="10">
    <source>
        <dbReference type="ARBA" id="ARBA00022946"/>
    </source>
</evidence>
<organism evidence="16 17">
    <name type="scientific">Acrasis kona</name>
    <dbReference type="NCBI Taxonomy" id="1008807"/>
    <lineage>
        <taxon>Eukaryota</taxon>
        <taxon>Discoba</taxon>
        <taxon>Heterolobosea</taxon>
        <taxon>Tetramitia</taxon>
        <taxon>Eutetramitia</taxon>
        <taxon>Acrasidae</taxon>
        <taxon>Acrasis</taxon>
    </lineage>
</organism>
<dbReference type="PANTHER" id="PTHR11451">
    <property type="entry name" value="THREONINE-TRNA LIGASE"/>
    <property type="match status" value="1"/>
</dbReference>
<comment type="catalytic activity">
    <reaction evidence="14">
        <text>tRNA(Thr) + L-threonine + ATP = L-threonyl-tRNA(Thr) + AMP + diphosphate + H(+)</text>
        <dbReference type="Rhea" id="RHEA:24624"/>
        <dbReference type="Rhea" id="RHEA-COMP:9670"/>
        <dbReference type="Rhea" id="RHEA-COMP:9704"/>
        <dbReference type="ChEBI" id="CHEBI:15378"/>
        <dbReference type="ChEBI" id="CHEBI:30616"/>
        <dbReference type="ChEBI" id="CHEBI:33019"/>
        <dbReference type="ChEBI" id="CHEBI:57926"/>
        <dbReference type="ChEBI" id="CHEBI:78442"/>
        <dbReference type="ChEBI" id="CHEBI:78534"/>
        <dbReference type="ChEBI" id="CHEBI:456215"/>
        <dbReference type="EC" id="6.1.1.3"/>
    </reaction>
</comment>
<dbReference type="EMBL" id="JAOPGA020000612">
    <property type="protein sequence ID" value="KAL0479952.1"/>
    <property type="molecule type" value="Genomic_DNA"/>
</dbReference>
<dbReference type="GO" id="GO:0004829">
    <property type="term" value="F:threonine-tRNA ligase activity"/>
    <property type="evidence" value="ECO:0007669"/>
    <property type="project" value="UniProtKB-EC"/>
</dbReference>
<keyword evidence="8" id="KW-0067">ATP-binding</keyword>
<dbReference type="HAMAP" id="MF_00184">
    <property type="entry name" value="Thr_tRNA_synth"/>
    <property type="match status" value="1"/>
</dbReference>
<keyword evidence="10" id="KW-0809">Transit peptide</keyword>
<evidence type="ECO:0000256" key="11">
    <source>
        <dbReference type="ARBA" id="ARBA00023128"/>
    </source>
</evidence>
<dbReference type="SUPFAM" id="SSF52954">
    <property type="entry name" value="Class II aaRS ABD-related"/>
    <property type="match status" value="1"/>
</dbReference>
<dbReference type="AlphaFoldDB" id="A0AAW2YS34"/>
<comment type="similarity">
    <text evidence="2">Belongs to the class-II aminoacyl-tRNA synthetase family.</text>
</comment>
<keyword evidence="7" id="KW-0862">Zinc</keyword>
<dbReference type="SUPFAM" id="SSF55681">
    <property type="entry name" value="Class II aaRS and biotin synthetases"/>
    <property type="match status" value="1"/>
</dbReference>
<accession>A0AAW2YS34</accession>
<evidence type="ECO:0000313" key="16">
    <source>
        <dbReference type="EMBL" id="KAL0479952.1"/>
    </source>
</evidence>
<dbReference type="SMART" id="SM00863">
    <property type="entry name" value="tRNA_SAD"/>
    <property type="match status" value="1"/>
</dbReference>
<dbReference type="Gene3D" id="3.30.930.10">
    <property type="entry name" value="Bira Bifunctional Protein, Domain 2"/>
    <property type="match status" value="1"/>
</dbReference>
<dbReference type="InterPro" id="IPR002314">
    <property type="entry name" value="aa-tRNA-synt_IIb"/>
</dbReference>
<comment type="caution">
    <text evidence="16">The sequence shown here is derived from an EMBL/GenBank/DDBJ whole genome shotgun (WGS) entry which is preliminary data.</text>
</comment>
<evidence type="ECO:0000256" key="1">
    <source>
        <dbReference type="ARBA" id="ARBA00004305"/>
    </source>
</evidence>
<proteinExistence type="inferred from homology"/>
<dbReference type="GO" id="GO:0005524">
    <property type="term" value="F:ATP binding"/>
    <property type="evidence" value="ECO:0007669"/>
    <property type="project" value="UniProtKB-KW"/>
</dbReference>
<keyword evidence="11" id="KW-0496">Mitochondrion</keyword>
<evidence type="ECO:0000313" key="17">
    <source>
        <dbReference type="Proteomes" id="UP001431209"/>
    </source>
</evidence>
<keyword evidence="6" id="KW-0547">Nucleotide-binding</keyword>
<evidence type="ECO:0000256" key="2">
    <source>
        <dbReference type="ARBA" id="ARBA00008226"/>
    </source>
</evidence>
<evidence type="ECO:0000256" key="13">
    <source>
        <dbReference type="ARBA" id="ARBA00031900"/>
    </source>
</evidence>
<evidence type="ECO:0000256" key="6">
    <source>
        <dbReference type="ARBA" id="ARBA00022741"/>
    </source>
</evidence>
<dbReference type="Gene3D" id="3.40.50.800">
    <property type="entry name" value="Anticodon-binding domain"/>
    <property type="match status" value="1"/>
</dbReference>
<dbReference type="InterPro" id="IPR045864">
    <property type="entry name" value="aa-tRNA-synth_II/BPL/LPL"/>
</dbReference>
<dbReference type="CDD" id="cd00771">
    <property type="entry name" value="ThrRS_core"/>
    <property type="match status" value="1"/>
</dbReference>
<dbReference type="GO" id="GO:0046872">
    <property type="term" value="F:metal ion binding"/>
    <property type="evidence" value="ECO:0007669"/>
    <property type="project" value="UniProtKB-KW"/>
</dbReference>
<keyword evidence="5" id="KW-0479">Metal-binding</keyword>
<evidence type="ECO:0000256" key="4">
    <source>
        <dbReference type="ARBA" id="ARBA00022598"/>
    </source>
</evidence>